<keyword evidence="2" id="KW-1185">Reference proteome</keyword>
<sequence>MSTAQLDASAPGHLGDDVVAVLVQAALDLWTGAYGTPDAGTVLTLLWCRPDEYVVARSAPHRHLDLVAGPDALGADLDETATIPRPPVRDLRPVDVTVIVTDDEGARDHPRVWCEIEKT</sequence>
<name>A0ABU3PQC6_9ACTN</name>
<organism evidence="1 2">
    <name type="scientific">Nocardioides imazamoxiresistens</name>
    <dbReference type="NCBI Taxonomy" id="3231893"/>
    <lineage>
        <taxon>Bacteria</taxon>
        <taxon>Bacillati</taxon>
        <taxon>Actinomycetota</taxon>
        <taxon>Actinomycetes</taxon>
        <taxon>Propionibacteriales</taxon>
        <taxon>Nocardioidaceae</taxon>
        <taxon>Nocardioides</taxon>
    </lineage>
</organism>
<reference evidence="1 2" key="1">
    <citation type="submission" date="2023-08" db="EMBL/GenBank/DDBJ databases">
        <title>Nocardioides seae sp. nov., a bacterium isolated from a soil.</title>
        <authorList>
            <person name="Wang X."/>
        </authorList>
    </citation>
    <scope>NUCLEOTIDE SEQUENCE [LARGE SCALE GENOMIC DNA]</scope>
    <source>
        <strain evidence="1 2">YZH12</strain>
    </source>
</reference>
<dbReference type="Proteomes" id="UP001268542">
    <property type="component" value="Unassembled WGS sequence"/>
</dbReference>
<protein>
    <submittedName>
        <fullName evidence="1">Uncharacterized protein</fullName>
    </submittedName>
</protein>
<accession>A0ABU3PQC6</accession>
<comment type="caution">
    <text evidence="1">The sequence shown here is derived from an EMBL/GenBank/DDBJ whole genome shotgun (WGS) entry which is preliminary data.</text>
</comment>
<dbReference type="EMBL" id="JAVYII010000001">
    <property type="protein sequence ID" value="MDT9591429.1"/>
    <property type="molecule type" value="Genomic_DNA"/>
</dbReference>
<gene>
    <name evidence="1" type="ORF">RDV89_00020</name>
</gene>
<evidence type="ECO:0000313" key="1">
    <source>
        <dbReference type="EMBL" id="MDT9591429.1"/>
    </source>
</evidence>
<dbReference type="RefSeq" id="WP_315730393.1">
    <property type="nucleotide sequence ID" value="NZ_JAVYII010000001.1"/>
</dbReference>
<evidence type="ECO:0000313" key="2">
    <source>
        <dbReference type="Proteomes" id="UP001268542"/>
    </source>
</evidence>
<proteinExistence type="predicted"/>